<dbReference type="Proteomes" id="UP000054408">
    <property type="component" value="Unassembled WGS sequence"/>
</dbReference>
<dbReference type="CDD" id="cd00374">
    <property type="entry name" value="RNase_T2"/>
    <property type="match status" value="1"/>
</dbReference>
<dbReference type="InterPro" id="IPR001568">
    <property type="entry name" value="RNase_T2-like"/>
</dbReference>
<name>A0A0L0D873_THETB</name>
<dbReference type="RefSeq" id="XP_013758550.1">
    <property type="nucleotide sequence ID" value="XM_013903096.1"/>
</dbReference>
<dbReference type="Pfam" id="PF00445">
    <property type="entry name" value="Ribonuclease_T2"/>
    <property type="match status" value="1"/>
</dbReference>
<dbReference type="PANTHER" id="PTHR11240">
    <property type="entry name" value="RIBONUCLEASE T2"/>
    <property type="match status" value="1"/>
</dbReference>
<dbReference type="InterPro" id="IPR033130">
    <property type="entry name" value="RNase_T2_His_AS_2"/>
</dbReference>
<dbReference type="OrthoDB" id="435754at2759"/>
<evidence type="ECO:0000256" key="3">
    <source>
        <dbReference type="SAM" id="SignalP"/>
    </source>
</evidence>
<proteinExistence type="inferred from homology"/>
<dbReference type="AlphaFoldDB" id="A0A0L0D873"/>
<gene>
    <name evidence="4" type="ORF">AMSG_04882</name>
</gene>
<dbReference type="InterPro" id="IPR018188">
    <property type="entry name" value="RNase_T2_His_AS_1"/>
</dbReference>
<dbReference type="STRING" id="461836.A0A0L0D873"/>
<keyword evidence="5" id="KW-1185">Reference proteome</keyword>
<evidence type="ECO:0000256" key="2">
    <source>
        <dbReference type="RuleBase" id="RU004328"/>
    </source>
</evidence>
<dbReference type="InterPro" id="IPR036430">
    <property type="entry name" value="RNase_T2-like_sf"/>
</dbReference>
<dbReference type="GO" id="GO:0033897">
    <property type="term" value="F:ribonuclease T2 activity"/>
    <property type="evidence" value="ECO:0007669"/>
    <property type="project" value="InterPro"/>
</dbReference>
<dbReference type="EMBL" id="GL349451">
    <property type="protein sequence ID" value="KNC48435.1"/>
    <property type="molecule type" value="Genomic_DNA"/>
</dbReference>
<dbReference type="GO" id="GO:0003723">
    <property type="term" value="F:RNA binding"/>
    <property type="evidence" value="ECO:0007669"/>
    <property type="project" value="InterPro"/>
</dbReference>
<dbReference type="PANTHER" id="PTHR11240:SF22">
    <property type="entry name" value="RIBONUCLEASE T2"/>
    <property type="match status" value="1"/>
</dbReference>
<organism evidence="4 5">
    <name type="scientific">Thecamonas trahens ATCC 50062</name>
    <dbReference type="NCBI Taxonomy" id="461836"/>
    <lineage>
        <taxon>Eukaryota</taxon>
        <taxon>Apusozoa</taxon>
        <taxon>Apusomonadida</taxon>
        <taxon>Apusomonadidae</taxon>
        <taxon>Thecamonas</taxon>
    </lineage>
</organism>
<dbReference type="PROSITE" id="PS00530">
    <property type="entry name" value="RNASE_T2_1"/>
    <property type="match status" value="1"/>
</dbReference>
<comment type="similarity">
    <text evidence="1 2">Belongs to the RNase T2 family.</text>
</comment>
<dbReference type="PROSITE" id="PS00531">
    <property type="entry name" value="RNASE_T2_2"/>
    <property type="match status" value="1"/>
</dbReference>
<dbReference type="Gene3D" id="3.90.730.10">
    <property type="entry name" value="Ribonuclease T2-like"/>
    <property type="match status" value="1"/>
</dbReference>
<dbReference type="eggNOG" id="KOG1642">
    <property type="taxonomic scope" value="Eukaryota"/>
</dbReference>
<keyword evidence="3" id="KW-0732">Signal</keyword>
<evidence type="ECO:0000313" key="4">
    <source>
        <dbReference type="EMBL" id="KNC48435.1"/>
    </source>
</evidence>
<dbReference type="GeneID" id="25564400"/>
<feature type="chain" id="PRO_5005537251" evidence="3">
    <location>
        <begin position="23"/>
        <end position="277"/>
    </location>
</feature>
<accession>A0A0L0D873</accession>
<reference evidence="4 5" key="1">
    <citation type="submission" date="2010-05" db="EMBL/GenBank/DDBJ databases">
        <title>The Genome Sequence of Thecamonas trahens ATCC 50062.</title>
        <authorList>
            <consortium name="The Broad Institute Genome Sequencing Platform"/>
            <person name="Russ C."/>
            <person name="Cuomo C."/>
            <person name="Shea T."/>
            <person name="Young S.K."/>
            <person name="Zeng Q."/>
            <person name="Koehrsen M."/>
            <person name="Haas B."/>
            <person name="Borodovsky M."/>
            <person name="Guigo R."/>
            <person name="Alvarado L."/>
            <person name="Berlin A."/>
            <person name="Bochicchio J."/>
            <person name="Borenstein D."/>
            <person name="Chapman S."/>
            <person name="Chen Z."/>
            <person name="Freedman E."/>
            <person name="Gellesch M."/>
            <person name="Goldberg J."/>
            <person name="Griggs A."/>
            <person name="Gujja S."/>
            <person name="Heilman E."/>
            <person name="Heiman D."/>
            <person name="Hepburn T."/>
            <person name="Howarth C."/>
            <person name="Jen D."/>
            <person name="Larson L."/>
            <person name="Mehta T."/>
            <person name="Park D."/>
            <person name="Pearson M."/>
            <person name="Roberts A."/>
            <person name="Saif S."/>
            <person name="Shenoy N."/>
            <person name="Sisk P."/>
            <person name="Stolte C."/>
            <person name="Sykes S."/>
            <person name="Thomson T."/>
            <person name="Walk T."/>
            <person name="White J."/>
            <person name="Yandava C."/>
            <person name="Burger G."/>
            <person name="Gray M.W."/>
            <person name="Holland P.W.H."/>
            <person name="King N."/>
            <person name="Lang F.B.F."/>
            <person name="Roger A.J."/>
            <person name="Ruiz-Trillo I."/>
            <person name="Lander E."/>
            <person name="Nusbaum C."/>
        </authorList>
    </citation>
    <scope>NUCLEOTIDE SEQUENCE [LARGE SCALE GENOMIC DNA]</scope>
    <source>
        <strain evidence="4 5">ATCC 50062</strain>
    </source>
</reference>
<dbReference type="SUPFAM" id="SSF55895">
    <property type="entry name" value="Ribonuclease Rh-like"/>
    <property type="match status" value="1"/>
</dbReference>
<sequence>MLKVLIVVAAVAAVWLCGVANAGSGSGGERGMLTGESGRLDGSDGYDMYAFAQFWTGSTCNLPTGSSKDAVSCRYAPGPLPSPAFEVHGLWPTFESGAKSPMFCNKTAQFNAKELTPVRTLMDVFWASMNGGPSEHFWEHEWDKHGTCTQLPAGKQAGAHPTQLEYFSTVLGLRLEMDMGALFASCGITPTFKPAYTVAQMVECLDETLGVSDALISCSHAADGVLQLNEVWLSMDLDLELIDTPPSYHTIYYPTMGCKLNDVVALPPFTDPLRASS</sequence>
<protein>
    <submittedName>
        <fullName evidence="4">RNase NGR3</fullName>
    </submittedName>
</protein>
<evidence type="ECO:0000256" key="1">
    <source>
        <dbReference type="ARBA" id="ARBA00007469"/>
    </source>
</evidence>
<evidence type="ECO:0000313" key="5">
    <source>
        <dbReference type="Proteomes" id="UP000054408"/>
    </source>
</evidence>
<dbReference type="GO" id="GO:0006401">
    <property type="term" value="P:RNA catabolic process"/>
    <property type="evidence" value="ECO:0007669"/>
    <property type="project" value="UniProtKB-ARBA"/>
</dbReference>
<feature type="signal peptide" evidence="3">
    <location>
        <begin position="1"/>
        <end position="22"/>
    </location>
</feature>